<reference evidence="3 4" key="1">
    <citation type="submission" date="2017-11" db="EMBL/GenBank/DDBJ databases">
        <title>De-novo sequencing of pomegranate (Punica granatum L.) genome.</title>
        <authorList>
            <person name="Akparov Z."/>
            <person name="Amiraslanov A."/>
            <person name="Hajiyeva S."/>
            <person name="Abbasov M."/>
            <person name="Kaur K."/>
            <person name="Hamwieh A."/>
            <person name="Solovyev V."/>
            <person name="Salamov A."/>
            <person name="Braich B."/>
            <person name="Kosarev P."/>
            <person name="Mahmoud A."/>
            <person name="Hajiyev E."/>
            <person name="Babayeva S."/>
            <person name="Izzatullayeva V."/>
            <person name="Mammadov A."/>
            <person name="Mammadov A."/>
            <person name="Sharifova S."/>
            <person name="Ojaghi J."/>
            <person name="Eynullazada K."/>
            <person name="Bayramov B."/>
            <person name="Abdulazimova A."/>
            <person name="Shahmuradov I."/>
        </authorList>
    </citation>
    <scope>NUCLEOTIDE SEQUENCE [LARGE SCALE GENOMIC DNA]</scope>
    <source>
        <strain evidence="4">cv. AG2017</strain>
        <tissue evidence="3">Leaf</tissue>
    </source>
</reference>
<evidence type="ECO:0000313" key="4">
    <source>
        <dbReference type="Proteomes" id="UP000233551"/>
    </source>
</evidence>
<evidence type="ECO:0000256" key="2">
    <source>
        <dbReference type="SAM" id="Phobius"/>
    </source>
</evidence>
<dbReference type="STRING" id="22663.A0A2I0HS79"/>
<feature type="region of interest" description="Disordered" evidence="1">
    <location>
        <begin position="118"/>
        <end position="167"/>
    </location>
</feature>
<dbReference type="Proteomes" id="UP000233551">
    <property type="component" value="Unassembled WGS sequence"/>
</dbReference>
<feature type="compositionally biased region" description="Basic residues" evidence="1">
    <location>
        <begin position="60"/>
        <end position="69"/>
    </location>
</feature>
<feature type="non-terminal residue" evidence="3">
    <location>
        <position position="182"/>
    </location>
</feature>
<comment type="caution">
    <text evidence="3">The sequence shown here is derived from an EMBL/GenBank/DDBJ whole genome shotgun (WGS) entry which is preliminary data.</text>
</comment>
<name>A0A2I0HS79_PUNGR</name>
<gene>
    <name evidence="3" type="ORF">CRG98_045089</name>
</gene>
<keyword evidence="4" id="KW-1185">Reference proteome</keyword>
<sequence length="182" mass="19742">MDTYTLHLAMAALVGASFVAVSAYYMHRKTLNQLLEFAKTVERDRERDHEDSDPDSPQHMTRRRSHPRSRGNGYRRISASLPDVTAMSATGGGMDREERCNGPIPVDGIPAGLPRLHTLPEGKSASLSSSAKRTGSLIRPTSPKSPVASASAFESVEGSDDEDIMTDNTKLDATYLHTNGNA</sequence>
<keyword evidence="2" id="KW-1133">Transmembrane helix</keyword>
<accession>A0A2I0HS79</accession>
<dbReference type="EMBL" id="PGOL01005841">
    <property type="protein sequence ID" value="PKI34552.1"/>
    <property type="molecule type" value="Genomic_DNA"/>
</dbReference>
<evidence type="ECO:0000256" key="1">
    <source>
        <dbReference type="SAM" id="MobiDB-lite"/>
    </source>
</evidence>
<feature type="transmembrane region" description="Helical" evidence="2">
    <location>
        <begin position="6"/>
        <end position="26"/>
    </location>
</feature>
<protein>
    <submittedName>
        <fullName evidence="3">Uncharacterized protein</fullName>
    </submittedName>
</protein>
<keyword evidence="2" id="KW-0812">Transmembrane</keyword>
<proteinExistence type="predicted"/>
<keyword evidence="2" id="KW-0472">Membrane</keyword>
<feature type="region of interest" description="Disordered" evidence="1">
    <location>
        <begin position="42"/>
        <end position="104"/>
    </location>
</feature>
<organism evidence="3 4">
    <name type="scientific">Punica granatum</name>
    <name type="common">Pomegranate</name>
    <dbReference type="NCBI Taxonomy" id="22663"/>
    <lineage>
        <taxon>Eukaryota</taxon>
        <taxon>Viridiplantae</taxon>
        <taxon>Streptophyta</taxon>
        <taxon>Embryophyta</taxon>
        <taxon>Tracheophyta</taxon>
        <taxon>Spermatophyta</taxon>
        <taxon>Magnoliopsida</taxon>
        <taxon>eudicotyledons</taxon>
        <taxon>Gunneridae</taxon>
        <taxon>Pentapetalae</taxon>
        <taxon>rosids</taxon>
        <taxon>malvids</taxon>
        <taxon>Myrtales</taxon>
        <taxon>Lythraceae</taxon>
        <taxon>Punica</taxon>
    </lineage>
</organism>
<evidence type="ECO:0000313" key="3">
    <source>
        <dbReference type="EMBL" id="PKI34552.1"/>
    </source>
</evidence>
<dbReference type="AlphaFoldDB" id="A0A2I0HS79"/>